<keyword evidence="3" id="KW-1185">Reference proteome</keyword>
<dbReference type="InterPro" id="IPR016181">
    <property type="entry name" value="Acyl_CoA_acyltransferase"/>
</dbReference>
<dbReference type="AlphaFoldDB" id="A0A4Q7M322"/>
<dbReference type="InterPro" id="IPR000182">
    <property type="entry name" value="GNAT_dom"/>
</dbReference>
<dbReference type="RefSeq" id="WP_278025480.1">
    <property type="nucleotide sequence ID" value="NZ_SGWX01000001.1"/>
</dbReference>
<dbReference type="PROSITE" id="PS51186">
    <property type="entry name" value="GNAT"/>
    <property type="match status" value="1"/>
</dbReference>
<feature type="domain" description="N-acetyltransferase" evidence="1">
    <location>
        <begin position="32"/>
        <end position="189"/>
    </location>
</feature>
<evidence type="ECO:0000313" key="2">
    <source>
        <dbReference type="EMBL" id="RZS61904.1"/>
    </source>
</evidence>
<dbReference type="Pfam" id="PF13302">
    <property type="entry name" value="Acetyltransf_3"/>
    <property type="match status" value="1"/>
</dbReference>
<dbReference type="GO" id="GO:0016747">
    <property type="term" value="F:acyltransferase activity, transferring groups other than amino-acyl groups"/>
    <property type="evidence" value="ECO:0007669"/>
    <property type="project" value="InterPro"/>
</dbReference>
<protein>
    <submittedName>
        <fullName evidence="2">RimJ/RimL family protein N-acetyltransferase</fullName>
    </submittedName>
</protein>
<evidence type="ECO:0000313" key="3">
    <source>
        <dbReference type="Proteomes" id="UP000293852"/>
    </source>
</evidence>
<gene>
    <name evidence="2" type="ORF">EV386_2218</name>
</gene>
<dbReference type="PANTHER" id="PTHR43415">
    <property type="entry name" value="SPERMIDINE N(1)-ACETYLTRANSFERASE"/>
    <property type="match status" value="1"/>
</dbReference>
<sequence length="211" mass="23006">MASARGEVWHTNEGVRDGVTVGCVAHDAQESVTVRPLRWGDADVMAAWAGDVDFCDEAEWSRDLSFADHQRFHRSIVTSPPAELTRLAAVQAGVLVGYVDLHGGEPRRRELGFLIGERRRWGQGCGLRAARAGLAHGFDVLGLEQIWAEALDANQRSVRILQRLGMVETGTGDVGVFLGAATHYRQFAITATQWRTVSTSSPGLSRPTRGD</sequence>
<evidence type="ECO:0000259" key="1">
    <source>
        <dbReference type="PROSITE" id="PS51186"/>
    </source>
</evidence>
<comment type="caution">
    <text evidence="2">The sequence shown here is derived from an EMBL/GenBank/DDBJ whole genome shotgun (WGS) entry which is preliminary data.</text>
</comment>
<dbReference type="SUPFAM" id="SSF55729">
    <property type="entry name" value="Acyl-CoA N-acyltransferases (Nat)"/>
    <property type="match status" value="1"/>
</dbReference>
<dbReference type="PANTHER" id="PTHR43415:SF3">
    <property type="entry name" value="GNAT-FAMILY ACETYLTRANSFERASE"/>
    <property type="match status" value="1"/>
</dbReference>
<dbReference type="Proteomes" id="UP000293852">
    <property type="component" value="Unassembled WGS sequence"/>
</dbReference>
<dbReference type="EMBL" id="SGWX01000001">
    <property type="protein sequence ID" value="RZS61904.1"/>
    <property type="molecule type" value="Genomic_DNA"/>
</dbReference>
<keyword evidence="2" id="KW-0808">Transferase</keyword>
<reference evidence="2 3" key="1">
    <citation type="submission" date="2019-02" db="EMBL/GenBank/DDBJ databases">
        <title>Sequencing the genomes of 1000 actinobacteria strains.</title>
        <authorList>
            <person name="Klenk H.-P."/>
        </authorList>
    </citation>
    <scope>NUCLEOTIDE SEQUENCE [LARGE SCALE GENOMIC DNA]</scope>
    <source>
        <strain evidence="2 3">DSM 16932</strain>
    </source>
</reference>
<organism evidence="2 3">
    <name type="scientific">Xylanimonas ulmi</name>
    <dbReference type="NCBI Taxonomy" id="228973"/>
    <lineage>
        <taxon>Bacteria</taxon>
        <taxon>Bacillati</taxon>
        <taxon>Actinomycetota</taxon>
        <taxon>Actinomycetes</taxon>
        <taxon>Micrococcales</taxon>
        <taxon>Promicromonosporaceae</taxon>
        <taxon>Xylanimonas</taxon>
    </lineage>
</organism>
<accession>A0A4Q7M322</accession>
<dbReference type="Gene3D" id="3.40.630.30">
    <property type="match status" value="1"/>
</dbReference>
<proteinExistence type="predicted"/>
<name>A0A4Q7M322_9MICO</name>